<evidence type="ECO:0000256" key="1">
    <source>
        <dbReference type="ARBA" id="ARBA00004245"/>
    </source>
</evidence>
<feature type="region of interest" description="Disordered" evidence="7">
    <location>
        <begin position="433"/>
        <end position="456"/>
    </location>
</feature>
<feature type="domain" description="CAP-Gly" evidence="8">
    <location>
        <begin position="29"/>
        <end position="75"/>
    </location>
</feature>
<evidence type="ECO:0000313" key="10">
    <source>
        <dbReference type="Proteomes" id="UP000799772"/>
    </source>
</evidence>
<evidence type="ECO:0000256" key="4">
    <source>
        <dbReference type="ARBA" id="ARBA00022737"/>
    </source>
</evidence>
<sequence>MLGGDGRELELGDTVDVPGGMHGVIKFIGSVKGKKGMFAGVELSSEFASKGKNDGDVDGVRYFTTSRPGAGIFLPTHRASKRSSPSLTADTFPPTPTTPSFANFNLNGTDPEPTSIMPKFSQSVGPGARAPSPVLKPKRPSLPRPESPFRNKPTLAPTPGRGPSLGPASFSKSLSGASTPRYSPSPGIGKLGPKARTPTSSRPYSRNNSRLNNHTPISEDGENTTPTPASRTSDPTSNSTPRARAMSNDEEVKRLKTKLDDRDHQLKEQAASLADMETSLSELQSLIPDAGTPKLMRGNSFDNNSDAAQLRIMLREKNERIAMLTAEFDAHRADFRSTIDTLEMASTETERVYEKRIEELMQEVRDIQERGNDVDTVALQLKQLEELVQELEEGLEDARRGEAEARGEVEFLRGEVERGRSELKREREKAAAALKGANTAVDPSKRDSREVEQRDDEIRGLKAIIHSLSSGPDLASPRTEMPPLTRNATYPGPPSEEVASMQTNLERLEREKKELQGLIDRKTFREEELERELEKARGTPLDNRSSVISDKTATQEKRSSARDSKGTVLSWRNANSPGFHKRGKSSQMNIALEPMAESEVGSSIGEGSSATLWCEICETGGHDILSCTNISGTTGAATGAVQPPKAEETKEDGTSSAEKSINDLGAEKPEPLAMAQKTLPPPPTSLPPPTNPPTAPLPSAPSLPSPFDSNLVPGKGSMIANPVEWCAICERDGHLAMSCPFEDQF</sequence>
<feature type="compositionally biased region" description="Basic and acidic residues" evidence="7">
    <location>
        <begin position="443"/>
        <end position="456"/>
    </location>
</feature>
<dbReference type="GO" id="GO:0005874">
    <property type="term" value="C:microtubule"/>
    <property type="evidence" value="ECO:0007669"/>
    <property type="project" value="UniProtKB-KW"/>
</dbReference>
<evidence type="ECO:0000256" key="7">
    <source>
        <dbReference type="SAM" id="MobiDB-lite"/>
    </source>
</evidence>
<keyword evidence="4" id="KW-0677">Repeat</keyword>
<keyword evidence="3" id="KW-0493">Microtubule</keyword>
<keyword evidence="6" id="KW-0206">Cytoskeleton</keyword>
<feature type="compositionally biased region" description="Polar residues" evidence="7">
    <location>
        <begin position="197"/>
        <end position="216"/>
    </location>
</feature>
<organism evidence="9 10">
    <name type="scientific">Rhizodiscina lignyota</name>
    <dbReference type="NCBI Taxonomy" id="1504668"/>
    <lineage>
        <taxon>Eukaryota</taxon>
        <taxon>Fungi</taxon>
        <taxon>Dikarya</taxon>
        <taxon>Ascomycota</taxon>
        <taxon>Pezizomycotina</taxon>
        <taxon>Dothideomycetes</taxon>
        <taxon>Pleosporomycetidae</taxon>
        <taxon>Aulographales</taxon>
        <taxon>Rhizodiscinaceae</taxon>
        <taxon>Rhizodiscina</taxon>
    </lineage>
</organism>
<gene>
    <name evidence="9" type="ORF">NA57DRAFT_42376</name>
</gene>
<feature type="region of interest" description="Disordered" evidence="7">
    <location>
        <begin position="468"/>
        <end position="498"/>
    </location>
</feature>
<dbReference type="Pfam" id="PF01302">
    <property type="entry name" value="CAP_GLY"/>
    <property type="match status" value="1"/>
</dbReference>
<comment type="subcellular location">
    <subcellularLocation>
        <location evidence="1">Cytoplasm</location>
        <location evidence="1">Cytoskeleton</location>
    </subcellularLocation>
</comment>
<evidence type="ECO:0000256" key="6">
    <source>
        <dbReference type="ARBA" id="ARBA00023212"/>
    </source>
</evidence>
<feature type="compositionally biased region" description="Basic and acidic residues" evidence="7">
    <location>
        <begin position="553"/>
        <end position="565"/>
    </location>
</feature>
<evidence type="ECO:0000256" key="3">
    <source>
        <dbReference type="ARBA" id="ARBA00022701"/>
    </source>
</evidence>
<feature type="region of interest" description="Disordered" evidence="7">
    <location>
        <begin position="635"/>
        <end position="709"/>
    </location>
</feature>
<feature type="compositionally biased region" description="Polar residues" evidence="7">
    <location>
        <begin position="170"/>
        <end position="182"/>
    </location>
</feature>
<dbReference type="Pfam" id="PF16641">
    <property type="entry name" value="CLIP1_ZNF"/>
    <property type="match status" value="2"/>
</dbReference>
<dbReference type="InterPro" id="IPR000938">
    <property type="entry name" value="CAP-Gly_domain"/>
</dbReference>
<dbReference type="AlphaFoldDB" id="A0A9P4IBD8"/>
<dbReference type="InterPro" id="IPR036859">
    <property type="entry name" value="CAP-Gly_dom_sf"/>
</dbReference>
<evidence type="ECO:0000259" key="8">
    <source>
        <dbReference type="PROSITE" id="PS50245"/>
    </source>
</evidence>
<keyword evidence="2" id="KW-0963">Cytoplasm</keyword>
<evidence type="ECO:0000256" key="5">
    <source>
        <dbReference type="ARBA" id="ARBA00023054"/>
    </source>
</evidence>
<reference evidence="9" key="1">
    <citation type="journal article" date="2020" name="Stud. Mycol.">
        <title>101 Dothideomycetes genomes: a test case for predicting lifestyles and emergence of pathogens.</title>
        <authorList>
            <person name="Haridas S."/>
            <person name="Albert R."/>
            <person name="Binder M."/>
            <person name="Bloem J."/>
            <person name="Labutti K."/>
            <person name="Salamov A."/>
            <person name="Andreopoulos B."/>
            <person name="Baker S."/>
            <person name="Barry K."/>
            <person name="Bills G."/>
            <person name="Bluhm B."/>
            <person name="Cannon C."/>
            <person name="Castanera R."/>
            <person name="Culley D."/>
            <person name="Daum C."/>
            <person name="Ezra D."/>
            <person name="Gonzalez J."/>
            <person name="Henrissat B."/>
            <person name="Kuo A."/>
            <person name="Liang C."/>
            <person name="Lipzen A."/>
            <person name="Lutzoni F."/>
            <person name="Magnuson J."/>
            <person name="Mondo S."/>
            <person name="Nolan M."/>
            <person name="Ohm R."/>
            <person name="Pangilinan J."/>
            <person name="Park H.-J."/>
            <person name="Ramirez L."/>
            <person name="Alfaro M."/>
            <person name="Sun H."/>
            <person name="Tritt A."/>
            <person name="Yoshinaga Y."/>
            <person name="Zwiers L.-H."/>
            <person name="Turgeon B."/>
            <person name="Goodwin S."/>
            <person name="Spatafora J."/>
            <person name="Crous P."/>
            <person name="Grigoriev I."/>
        </authorList>
    </citation>
    <scope>NUCLEOTIDE SEQUENCE</scope>
    <source>
        <strain evidence="9">CBS 133067</strain>
    </source>
</reference>
<protein>
    <recommendedName>
        <fullName evidence="8">CAP-Gly domain-containing protein</fullName>
    </recommendedName>
</protein>
<accession>A0A9P4IBD8</accession>
<dbReference type="SMART" id="SM01052">
    <property type="entry name" value="CAP_GLY"/>
    <property type="match status" value="1"/>
</dbReference>
<dbReference type="Proteomes" id="UP000799772">
    <property type="component" value="Unassembled WGS sequence"/>
</dbReference>
<dbReference type="PROSITE" id="PS50245">
    <property type="entry name" value="CAP_GLY_2"/>
    <property type="match status" value="1"/>
</dbReference>
<evidence type="ECO:0000313" key="9">
    <source>
        <dbReference type="EMBL" id="KAF2096607.1"/>
    </source>
</evidence>
<dbReference type="Gene3D" id="2.30.30.190">
    <property type="entry name" value="CAP Gly-rich-like domain"/>
    <property type="match status" value="1"/>
</dbReference>
<evidence type="ECO:0000256" key="2">
    <source>
        <dbReference type="ARBA" id="ARBA00022490"/>
    </source>
</evidence>
<feature type="region of interest" description="Disordered" evidence="7">
    <location>
        <begin position="531"/>
        <end position="585"/>
    </location>
</feature>
<dbReference type="OrthoDB" id="2130750at2759"/>
<dbReference type="EMBL" id="ML978129">
    <property type="protein sequence ID" value="KAF2096607.1"/>
    <property type="molecule type" value="Genomic_DNA"/>
</dbReference>
<name>A0A9P4IBD8_9PEZI</name>
<feature type="compositionally biased region" description="Polar residues" evidence="7">
    <location>
        <begin position="223"/>
        <end position="241"/>
    </location>
</feature>
<feature type="compositionally biased region" description="Polar residues" evidence="7">
    <location>
        <begin position="542"/>
        <end position="552"/>
    </location>
</feature>
<dbReference type="PANTHER" id="PTHR18916">
    <property type="entry name" value="DYNACTIN 1-RELATED MICROTUBULE-BINDING"/>
    <property type="match status" value="1"/>
</dbReference>
<feature type="compositionally biased region" description="Pro residues" evidence="7">
    <location>
        <begin position="679"/>
        <end position="704"/>
    </location>
</feature>
<keyword evidence="5" id="KW-0175">Coiled coil</keyword>
<proteinExistence type="predicted"/>
<comment type="caution">
    <text evidence="9">The sequence shown here is derived from an EMBL/GenBank/DDBJ whole genome shotgun (WGS) entry which is preliminary data.</text>
</comment>
<dbReference type="SUPFAM" id="SSF74924">
    <property type="entry name" value="Cap-Gly domain"/>
    <property type="match status" value="1"/>
</dbReference>
<dbReference type="PANTHER" id="PTHR18916:SF83">
    <property type="entry name" value="TIP ELONGATION PROTEIN 1"/>
    <property type="match status" value="1"/>
</dbReference>
<feature type="region of interest" description="Disordered" evidence="7">
    <location>
        <begin position="73"/>
        <end position="258"/>
    </location>
</feature>
<dbReference type="InterPro" id="IPR032108">
    <property type="entry name" value="CLIP1_ZNF"/>
</dbReference>
<keyword evidence="10" id="KW-1185">Reference proteome</keyword>